<proteinExistence type="predicted"/>
<keyword evidence="2" id="KW-1185">Reference proteome</keyword>
<comment type="caution">
    <text evidence="1">The sequence shown here is derived from an EMBL/GenBank/DDBJ whole genome shotgun (WGS) entry which is preliminary data.</text>
</comment>
<accession>A0A7W7S6Y2</accession>
<dbReference type="RefSeq" id="WP_184910711.1">
    <property type="nucleotide sequence ID" value="NZ_JACHJR010000001.1"/>
</dbReference>
<gene>
    <name evidence="1" type="ORF">F4556_000167</name>
</gene>
<organism evidence="1 2">
    <name type="scientific">Kitasatospora gansuensis</name>
    <dbReference type="NCBI Taxonomy" id="258050"/>
    <lineage>
        <taxon>Bacteria</taxon>
        <taxon>Bacillati</taxon>
        <taxon>Actinomycetota</taxon>
        <taxon>Actinomycetes</taxon>
        <taxon>Kitasatosporales</taxon>
        <taxon>Streptomycetaceae</taxon>
        <taxon>Kitasatospora</taxon>
    </lineage>
</organism>
<protein>
    <recommendedName>
        <fullName evidence="3">DUF2797 domain-containing protein</fullName>
    </recommendedName>
</protein>
<dbReference type="Proteomes" id="UP000573327">
    <property type="component" value="Unassembled WGS sequence"/>
</dbReference>
<dbReference type="AlphaFoldDB" id="A0A7W7S6Y2"/>
<dbReference type="EMBL" id="JACHJR010000001">
    <property type="protein sequence ID" value="MBB4944632.1"/>
    <property type="molecule type" value="Genomic_DNA"/>
</dbReference>
<sequence>MTSNPAATAWTATGLRWRDGVPKLTAASGARVLEREVAAGTRVGWTVVGPRRCVGVRTARRHHPCPVAAELEPGGKAGQCGSCQDADQGLALARDQILDDGRTYRLYLAWFGPGLAKVGLTAEQRGTTRLVEQAALTWTFVARGSLPGIRRAELTVAQSGLARERFTSKAKVGGWWRVPPPEQRAAAVRALRAQVLEVLAGHGIELFPDRPVTDQVELFGLTDGPPPAYREITALGPGATLGGTLHPPIGRHLFLTPDQSDAPPLLLDTRLLVGWALRPTPPTPCTGLTEQLRSRPAEQAALF</sequence>
<evidence type="ECO:0000313" key="2">
    <source>
        <dbReference type="Proteomes" id="UP000573327"/>
    </source>
</evidence>
<reference evidence="1 2" key="1">
    <citation type="submission" date="2020-08" db="EMBL/GenBank/DDBJ databases">
        <title>Sequencing the genomes of 1000 actinobacteria strains.</title>
        <authorList>
            <person name="Klenk H.-P."/>
        </authorList>
    </citation>
    <scope>NUCLEOTIDE SEQUENCE [LARGE SCALE GENOMIC DNA]</scope>
    <source>
        <strain evidence="1 2">DSM 44786</strain>
    </source>
</reference>
<evidence type="ECO:0000313" key="1">
    <source>
        <dbReference type="EMBL" id="MBB4944632.1"/>
    </source>
</evidence>
<evidence type="ECO:0008006" key="3">
    <source>
        <dbReference type="Google" id="ProtNLM"/>
    </source>
</evidence>
<name>A0A7W7S6Y2_9ACTN</name>